<dbReference type="EMBL" id="SSOB01000065">
    <property type="protein sequence ID" value="THF72992.1"/>
    <property type="molecule type" value="Genomic_DNA"/>
</dbReference>
<dbReference type="SMART" id="SM00858">
    <property type="entry name" value="SAF"/>
    <property type="match status" value="1"/>
</dbReference>
<dbReference type="OrthoDB" id="2585866at2"/>
<name>A0A4S4BFB6_9BACL</name>
<reference evidence="2 3" key="1">
    <citation type="submission" date="2019-04" db="EMBL/GenBank/DDBJ databases">
        <title>Cohnella sp. nov. isolated from preserved vegetables.</title>
        <authorList>
            <person name="Lin S.-Y."/>
            <person name="Hung M.-H."/>
            <person name="Young C.-C."/>
        </authorList>
    </citation>
    <scope>NUCLEOTIDE SEQUENCE [LARGE SCALE GENOMIC DNA]</scope>
    <source>
        <strain evidence="2 3">CC-MHH1044</strain>
    </source>
</reference>
<sequence length="241" mass="26400">MNRRRQMTIGLAAALLSGVLVYGMYWLQLRQLREDEMVRVVVPKQFIPEGAILEEGMLAELPIPKSALRDGMLLRPSEASGLQALAPLGTGEPLLDWKVERFPLLPRPGEATFQIPREYVKSVSNGIRAGDRVGVYLSSERLASRRLFAEAVVVAAVKTSANVEIESPESDSLRSLTSGDKEKLYASRRDANGSIDSINLNLTEEQWLELDAACKDGGAKVVIAYEASAIDEENKEKEGGS</sequence>
<keyword evidence="2" id="KW-0969">Cilium</keyword>
<protein>
    <submittedName>
        <fullName evidence="2">Flagellar biosynthesis protein FlgA</fullName>
    </submittedName>
</protein>
<dbReference type="RefSeq" id="WP_136373735.1">
    <property type="nucleotide sequence ID" value="NZ_SSOB01000065.1"/>
</dbReference>
<evidence type="ECO:0000259" key="1">
    <source>
        <dbReference type="SMART" id="SM00858"/>
    </source>
</evidence>
<proteinExistence type="predicted"/>
<keyword evidence="3" id="KW-1185">Reference proteome</keyword>
<evidence type="ECO:0000313" key="2">
    <source>
        <dbReference type="EMBL" id="THF72992.1"/>
    </source>
</evidence>
<accession>A0A4S4BFB6</accession>
<comment type="caution">
    <text evidence="2">The sequence shown here is derived from an EMBL/GenBank/DDBJ whole genome shotgun (WGS) entry which is preliminary data.</text>
</comment>
<evidence type="ECO:0000313" key="3">
    <source>
        <dbReference type="Proteomes" id="UP000310636"/>
    </source>
</evidence>
<dbReference type="AlphaFoldDB" id="A0A4S4BFB6"/>
<organism evidence="2 3">
    <name type="scientific">Cohnella fermenti</name>
    <dbReference type="NCBI Taxonomy" id="2565925"/>
    <lineage>
        <taxon>Bacteria</taxon>
        <taxon>Bacillati</taxon>
        <taxon>Bacillota</taxon>
        <taxon>Bacilli</taxon>
        <taxon>Bacillales</taxon>
        <taxon>Paenibacillaceae</taxon>
        <taxon>Cohnella</taxon>
    </lineage>
</organism>
<feature type="domain" description="SAF" evidence="1">
    <location>
        <begin position="38"/>
        <end position="100"/>
    </location>
</feature>
<dbReference type="Proteomes" id="UP000310636">
    <property type="component" value="Unassembled WGS sequence"/>
</dbReference>
<dbReference type="InterPro" id="IPR013974">
    <property type="entry name" value="SAF"/>
</dbReference>
<keyword evidence="2" id="KW-0282">Flagellum</keyword>
<keyword evidence="2" id="KW-0966">Cell projection</keyword>
<gene>
    <name evidence="2" type="ORF">E6C55_31090</name>
</gene>